<evidence type="ECO:0000256" key="3">
    <source>
        <dbReference type="SAM" id="Phobius"/>
    </source>
</evidence>
<dbReference type="Pfam" id="PF13399">
    <property type="entry name" value="LytR_C"/>
    <property type="match status" value="1"/>
</dbReference>
<feature type="compositionally biased region" description="Basic residues" evidence="2">
    <location>
        <begin position="38"/>
        <end position="51"/>
    </location>
</feature>
<reference evidence="6 7" key="1">
    <citation type="journal article" date="2009" name="Stand. Genomic Sci.">
        <title>Complete genome sequence of Slackia heliotrinireducens type strain (RHS 1).</title>
        <authorList>
            <person name="Pukall R."/>
            <person name="Lapidus A."/>
            <person name="Nolan M."/>
            <person name="Copeland A."/>
            <person name="Glavina Del Rio T."/>
            <person name="Lucas S."/>
            <person name="Chen F."/>
            <person name="Tice H."/>
            <person name="Cheng J.F."/>
            <person name="Chertkov O."/>
            <person name="Bruce D."/>
            <person name="Goodwin L."/>
            <person name="Kuske C."/>
            <person name="Brettin T."/>
            <person name="Detter J.C."/>
            <person name="Han C."/>
            <person name="Pitluck S."/>
            <person name="Pati A."/>
            <person name="Mavrommatis K."/>
            <person name="Ivanova N."/>
            <person name="Ovchinnikova G."/>
            <person name="Chen A."/>
            <person name="Palaniappan K."/>
            <person name="Schneider S."/>
            <person name="Rohde M."/>
            <person name="Chain P."/>
            <person name="D'haeseleer P."/>
            <person name="Goker M."/>
            <person name="Bristow J."/>
            <person name="Eisen J.A."/>
            <person name="Markowitz V."/>
            <person name="Kyrpides N.C."/>
            <person name="Klenk H.P."/>
            <person name="Hugenholtz P."/>
        </authorList>
    </citation>
    <scope>NUCLEOTIDE SEQUENCE [LARGE SCALE GENOMIC DNA]</scope>
    <source>
        <strain evidence="7">ATCC 29202 / DSM 20476 / NCTC 11029 / RHS 1</strain>
    </source>
</reference>
<dbReference type="RefSeq" id="WP_012798638.1">
    <property type="nucleotide sequence ID" value="NC_013165.1"/>
</dbReference>
<dbReference type="AlphaFoldDB" id="C7N6K1"/>
<dbReference type="Gene3D" id="3.40.630.190">
    <property type="entry name" value="LCP protein"/>
    <property type="match status" value="1"/>
</dbReference>
<feature type="region of interest" description="Disordered" evidence="2">
    <location>
        <begin position="1"/>
        <end position="74"/>
    </location>
</feature>
<dbReference type="PANTHER" id="PTHR33392">
    <property type="entry name" value="POLYISOPRENYL-TEICHOIC ACID--PEPTIDOGLYCAN TEICHOIC ACID TRANSFERASE TAGU"/>
    <property type="match status" value="1"/>
</dbReference>
<evidence type="ECO:0000313" key="7">
    <source>
        <dbReference type="Proteomes" id="UP000002026"/>
    </source>
</evidence>
<evidence type="ECO:0000256" key="2">
    <source>
        <dbReference type="SAM" id="MobiDB-lite"/>
    </source>
</evidence>
<protein>
    <submittedName>
        <fullName evidence="6">Cell envelope-related function transcriptional attenuator common domain protein</fullName>
    </submittedName>
</protein>
<dbReference type="Pfam" id="PF03816">
    <property type="entry name" value="LytR_cpsA_psr"/>
    <property type="match status" value="1"/>
</dbReference>
<dbReference type="InterPro" id="IPR004474">
    <property type="entry name" value="LytR_CpsA_psr"/>
</dbReference>
<dbReference type="Gene3D" id="3.30.70.2390">
    <property type="match status" value="1"/>
</dbReference>
<feature type="compositionally biased region" description="Basic and acidic residues" evidence="2">
    <location>
        <begin position="65"/>
        <end position="74"/>
    </location>
</feature>
<evidence type="ECO:0000259" key="5">
    <source>
        <dbReference type="Pfam" id="PF13399"/>
    </source>
</evidence>
<feature type="compositionally biased region" description="Low complexity" evidence="2">
    <location>
        <begin position="26"/>
        <end position="37"/>
    </location>
</feature>
<dbReference type="eggNOG" id="COG1316">
    <property type="taxonomic scope" value="Bacteria"/>
</dbReference>
<accession>C7N6K1</accession>
<gene>
    <name evidence="6" type="ordered locus">Shel_15160</name>
</gene>
<feature type="compositionally biased region" description="Polar residues" evidence="2">
    <location>
        <begin position="8"/>
        <end position="25"/>
    </location>
</feature>
<feature type="domain" description="Cell envelope-related transcriptional attenuator" evidence="4">
    <location>
        <begin position="162"/>
        <end position="290"/>
    </location>
</feature>
<feature type="domain" description="LytR/CpsA/Psr regulator C-terminal" evidence="5">
    <location>
        <begin position="401"/>
        <end position="489"/>
    </location>
</feature>
<dbReference type="EMBL" id="CP001684">
    <property type="protein sequence ID" value="ACV22536.1"/>
    <property type="molecule type" value="Genomic_DNA"/>
</dbReference>
<evidence type="ECO:0000313" key="6">
    <source>
        <dbReference type="EMBL" id="ACV22536.1"/>
    </source>
</evidence>
<dbReference type="InterPro" id="IPR027381">
    <property type="entry name" value="LytR/CpsA/Psr_C"/>
</dbReference>
<keyword evidence="7" id="KW-1185">Reference proteome</keyword>
<evidence type="ECO:0000259" key="4">
    <source>
        <dbReference type="Pfam" id="PF03816"/>
    </source>
</evidence>
<dbReference type="PANTHER" id="PTHR33392:SF6">
    <property type="entry name" value="POLYISOPRENYL-TEICHOIC ACID--PEPTIDOGLYCAN TEICHOIC ACID TRANSFERASE TAGU"/>
    <property type="match status" value="1"/>
</dbReference>
<dbReference type="HOGENOM" id="CLU_016455_3_0_11"/>
<dbReference type="NCBIfam" id="TIGR00350">
    <property type="entry name" value="lytR_cpsA_psr"/>
    <property type="match status" value="1"/>
</dbReference>
<feature type="transmembrane region" description="Helical" evidence="3">
    <location>
        <begin position="97"/>
        <end position="118"/>
    </location>
</feature>
<feature type="region of interest" description="Disordered" evidence="2">
    <location>
        <begin position="506"/>
        <end position="528"/>
    </location>
</feature>
<evidence type="ECO:0000256" key="1">
    <source>
        <dbReference type="ARBA" id="ARBA00006068"/>
    </source>
</evidence>
<dbReference type="InterPro" id="IPR050922">
    <property type="entry name" value="LytR/CpsA/Psr_CW_biosynth"/>
</dbReference>
<comment type="similarity">
    <text evidence="1">Belongs to the LytR/CpsA/Psr (LCP) family.</text>
</comment>
<sequence length="528" mass="57615">MPIKRRPPSSSQINRTSQQVRNASVTNRITTNRITSTSKRRQISNTRKTRAVRQGEISHVLPDSSSRESRREYESRMARPQYFERESINRRKQSMHALIPIILGALLVAAIIFGFVYLKVLDSRVMYNDDALDAVLAEPASGEPYYLLLAGDFAKDGEASETDAVVLVRIDEAANRADVIGIPSNTRISVSDGSNVLLKDVISSSGPAEMVYGLQNLLGIDIAHVMTTDADGFVELVDMLDGVTVVVEDNVVDQDAGDIILSPGRQHLTGEEALYLCRANDYASTDNVRERMVSAVAIGLYHDACNLGTLKYAVSMDRMSKLFKSDMGTREMRSLLKDLKDLRKGELYAASIQTYTASEEGSMYETVDLDNWAEMLERIDAGEEPQVDPLAAIKAVDPASFTVTVNNGGEVVGAATQAGEILTDQGFKVESIGNANMAVYDETLVVYQDMDLADSAEAVVTTLGIGRAIYDPVYYAFNTDVLVVVGNDWDVDSRTIAEAEAAKAISGEGSGDVDAVQDETTQTQETQE</sequence>
<dbReference type="KEGG" id="shi:Shel_15160"/>
<organism evidence="6 7">
    <name type="scientific">Slackia heliotrinireducens (strain ATCC 29202 / DSM 20476 / NCTC 11029 / RHS 1)</name>
    <name type="common">Peptococcus heliotrinreducens</name>
    <dbReference type="NCBI Taxonomy" id="471855"/>
    <lineage>
        <taxon>Bacteria</taxon>
        <taxon>Bacillati</taxon>
        <taxon>Actinomycetota</taxon>
        <taxon>Coriobacteriia</taxon>
        <taxon>Eggerthellales</taxon>
        <taxon>Eggerthellaceae</taxon>
        <taxon>Slackia</taxon>
    </lineage>
</organism>
<keyword evidence="3" id="KW-0472">Membrane</keyword>
<keyword evidence="3" id="KW-1133">Transmembrane helix</keyword>
<feature type="compositionally biased region" description="Low complexity" evidence="2">
    <location>
        <begin position="519"/>
        <end position="528"/>
    </location>
</feature>
<dbReference type="Proteomes" id="UP000002026">
    <property type="component" value="Chromosome"/>
</dbReference>
<proteinExistence type="inferred from homology"/>
<dbReference type="STRING" id="471855.Shel_15160"/>
<name>C7N6K1_SLAHD</name>
<keyword evidence="3" id="KW-0812">Transmembrane</keyword>